<dbReference type="PANTHER" id="PTHR43884">
    <property type="entry name" value="ACYL-COA DEHYDROGENASE"/>
    <property type="match status" value="1"/>
</dbReference>
<dbReference type="Pfam" id="PF08028">
    <property type="entry name" value="Acyl-CoA_dh_2"/>
    <property type="match status" value="1"/>
</dbReference>
<dbReference type="AlphaFoldDB" id="A0A1B7LX80"/>
<dbReference type="OrthoDB" id="3404950at2"/>
<keyword evidence="2" id="KW-0472">Membrane</keyword>
<dbReference type="SUPFAM" id="SSF47203">
    <property type="entry name" value="Acyl-CoA dehydrogenase C-terminal domain-like"/>
    <property type="match status" value="1"/>
</dbReference>
<gene>
    <name evidence="5" type="ORF">A6F49_13415</name>
</gene>
<evidence type="ECO:0000313" key="6">
    <source>
        <dbReference type="Proteomes" id="UP000078292"/>
    </source>
</evidence>
<dbReference type="InterPro" id="IPR013786">
    <property type="entry name" value="AcylCoA_DH/ox_N"/>
</dbReference>
<name>A0A1B7LX80_9MICC</name>
<dbReference type="Pfam" id="PF02771">
    <property type="entry name" value="Acyl-CoA_dh_N"/>
    <property type="match status" value="1"/>
</dbReference>
<dbReference type="Proteomes" id="UP000078292">
    <property type="component" value="Unassembled WGS sequence"/>
</dbReference>
<feature type="domain" description="Acyl-CoA dehydrogenase/oxidase N-terminal" evidence="3">
    <location>
        <begin position="9"/>
        <end position="92"/>
    </location>
</feature>
<evidence type="ECO:0000259" key="4">
    <source>
        <dbReference type="Pfam" id="PF08028"/>
    </source>
</evidence>
<evidence type="ECO:0000256" key="2">
    <source>
        <dbReference type="SAM" id="Phobius"/>
    </source>
</evidence>
<dbReference type="Gene3D" id="1.20.140.10">
    <property type="entry name" value="Butyryl-CoA Dehydrogenase, subunit A, domain 3"/>
    <property type="match status" value="1"/>
</dbReference>
<evidence type="ECO:0000259" key="3">
    <source>
        <dbReference type="Pfam" id="PF02771"/>
    </source>
</evidence>
<dbReference type="InterPro" id="IPR046373">
    <property type="entry name" value="Acyl-CoA_Oxase/DH_mid-dom_sf"/>
</dbReference>
<dbReference type="RefSeq" id="WP_043058269.1">
    <property type="nucleotide sequence ID" value="NZ_LXEY01000021.1"/>
</dbReference>
<keyword evidence="1" id="KW-0560">Oxidoreductase</keyword>
<proteinExistence type="predicted"/>
<feature type="transmembrane region" description="Helical" evidence="2">
    <location>
        <begin position="235"/>
        <end position="255"/>
    </location>
</feature>
<feature type="domain" description="Acyl-CoA dehydrogenase C-terminal" evidence="4">
    <location>
        <begin position="248"/>
        <end position="370"/>
    </location>
</feature>
<keyword evidence="2" id="KW-1133">Transmembrane helix</keyword>
<reference evidence="5 6" key="1">
    <citation type="submission" date="2016-04" db="EMBL/GenBank/DDBJ databases">
        <title>First whole genome shotgun sequence of the bacterium Enteractinococcus sp. strain UASWS1574.</title>
        <authorList>
            <person name="Crovadore J."/>
            <person name="Chablais R."/>
            <person name="Lefort F."/>
        </authorList>
    </citation>
    <scope>NUCLEOTIDE SEQUENCE [LARGE SCALE GENOMIC DNA]</scope>
    <source>
        <strain evidence="5 6">UASWS1574</strain>
    </source>
</reference>
<sequence length="391" mass="42496">MALPYSKYQDQIDEVLTEELLNGIRQRAAGFDERNEFPTKDLEVLKDAGYLAALTPTQDGGLGWNFATVVDAQKKLAAYAPATALAVNMHLIWSGVASIFRAHGNHDLDFILKDAAAGEIYAFGISEAGNDAVLFDSGTIAEDQPDGSVKFTGTKIFTTLSPAWTRLGVFGKSPDGNELIYAILDRDAGNTESDGSRWDMLGMRATHSFVTKLNGAVVPADRVIRRIPTGPNQDLLTFAIFAAFLTFIAAVYAGIGDRGVEIAAEKLHTRRSKVQGTTLSQDPILRYKHGEAILRQITQDQQLTGLAEAITQPTDYGDEWFTRLVANKIAAVRVAKAQVDYAFEASGGAGFHRTEEIARLYRDVMAGVYHPSDDESAHSTFATFGLGPLED</sequence>
<dbReference type="InterPro" id="IPR036250">
    <property type="entry name" value="AcylCo_DH-like_C"/>
</dbReference>
<protein>
    <submittedName>
        <fullName evidence="5">Acyl-CoA dehydrogenase</fullName>
    </submittedName>
</protein>
<dbReference type="InterPro" id="IPR037069">
    <property type="entry name" value="AcylCoA_DH/ox_N_sf"/>
</dbReference>
<dbReference type="PIRSF" id="PIRSF016578">
    <property type="entry name" value="HsaA"/>
    <property type="match status" value="1"/>
</dbReference>
<dbReference type="GO" id="GO:0003995">
    <property type="term" value="F:acyl-CoA dehydrogenase activity"/>
    <property type="evidence" value="ECO:0007669"/>
    <property type="project" value="TreeGrafter"/>
</dbReference>
<evidence type="ECO:0000313" key="5">
    <source>
        <dbReference type="EMBL" id="OAV59770.1"/>
    </source>
</evidence>
<dbReference type="STRING" id="1837282.A6F49_13415"/>
<keyword evidence="2" id="KW-0812">Transmembrane</keyword>
<dbReference type="Gene3D" id="2.40.110.10">
    <property type="entry name" value="Butyryl-CoA Dehydrogenase, subunit A, domain 2"/>
    <property type="match status" value="1"/>
</dbReference>
<dbReference type="Gene3D" id="1.10.540.10">
    <property type="entry name" value="Acyl-CoA dehydrogenase/oxidase, N-terminal domain"/>
    <property type="match status" value="1"/>
</dbReference>
<dbReference type="PANTHER" id="PTHR43884:SF25">
    <property type="entry name" value="ACYL-COA DEHYDROGENASE YDBM-RELATED"/>
    <property type="match status" value="1"/>
</dbReference>
<dbReference type="InterPro" id="IPR013107">
    <property type="entry name" value="Acyl-CoA_DH_C"/>
</dbReference>
<dbReference type="SUPFAM" id="SSF56645">
    <property type="entry name" value="Acyl-CoA dehydrogenase NM domain-like"/>
    <property type="match status" value="1"/>
</dbReference>
<dbReference type="InterPro" id="IPR009100">
    <property type="entry name" value="AcylCoA_DH/oxidase_NM_dom_sf"/>
</dbReference>
<dbReference type="GO" id="GO:0050660">
    <property type="term" value="F:flavin adenine dinucleotide binding"/>
    <property type="evidence" value="ECO:0007669"/>
    <property type="project" value="InterPro"/>
</dbReference>
<comment type="caution">
    <text evidence="5">The sequence shown here is derived from an EMBL/GenBank/DDBJ whole genome shotgun (WGS) entry which is preliminary data.</text>
</comment>
<evidence type="ECO:0000256" key="1">
    <source>
        <dbReference type="ARBA" id="ARBA00023002"/>
    </source>
</evidence>
<keyword evidence="6" id="KW-1185">Reference proteome</keyword>
<dbReference type="EMBL" id="LXEY01000021">
    <property type="protein sequence ID" value="OAV59770.1"/>
    <property type="molecule type" value="Genomic_DNA"/>
</dbReference>
<organism evidence="5 6">
    <name type="scientific">Enteractinococcus helveticum</name>
    <dbReference type="NCBI Taxonomy" id="1837282"/>
    <lineage>
        <taxon>Bacteria</taxon>
        <taxon>Bacillati</taxon>
        <taxon>Actinomycetota</taxon>
        <taxon>Actinomycetes</taxon>
        <taxon>Micrococcales</taxon>
        <taxon>Micrococcaceae</taxon>
    </lineage>
</organism>
<accession>A0A1B7LX80</accession>